<comment type="similarity">
    <text evidence="1 2">Belongs to the UPF0235 family.</text>
</comment>
<dbReference type="NCBIfam" id="TIGR00251">
    <property type="entry name" value="DUF167 family protein"/>
    <property type="match status" value="1"/>
</dbReference>
<dbReference type="Gene3D" id="3.30.1200.10">
    <property type="entry name" value="YggU-like"/>
    <property type="match status" value="1"/>
</dbReference>
<dbReference type="Proteomes" id="UP000617544">
    <property type="component" value="Unassembled WGS sequence"/>
</dbReference>
<dbReference type="InterPro" id="IPR003746">
    <property type="entry name" value="DUF167"/>
</dbReference>
<proteinExistence type="inferred from homology"/>
<dbReference type="HAMAP" id="MF_00634">
    <property type="entry name" value="UPF0235"/>
    <property type="match status" value="1"/>
</dbReference>
<organism evidence="3 4">
    <name type="scientific">Pyrococcus horikoshii</name>
    <dbReference type="NCBI Taxonomy" id="53953"/>
    <lineage>
        <taxon>Archaea</taxon>
        <taxon>Methanobacteriati</taxon>
        <taxon>Methanobacteriota</taxon>
        <taxon>Thermococci</taxon>
        <taxon>Thermococcales</taxon>
        <taxon>Thermococcaceae</taxon>
        <taxon>Pyrococcus</taxon>
    </lineage>
</organism>
<comment type="caution">
    <text evidence="3">The sequence shown here is derived from an EMBL/GenBank/DDBJ whole genome shotgun (WGS) entry which is preliminary data.</text>
</comment>
<protein>
    <recommendedName>
        <fullName evidence="2">UPF0235 protein HA331_02580</fullName>
    </recommendedName>
</protein>
<evidence type="ECO:0000313" key="4">
    <source>
        <dbReference type="Proteomes" id="UP000617544"/>
    </source>
</evidence>
<evidence type="ECO:0000313" key="3">
    <source>
        <dbReference type="EMBL" id="HII60639.1"/>
    </source>
</evidence>
<gene>
    <name evidence="3" type="ORF">HA331_02580</name>
</gene>
<dbReference type="GO" id="GO:0005737">
    <property type="term" value="C:cytoplasm"/>
    <property type="evidence" value="ECO:0007669"/>
    <property type="project" value="TreeGrafter"/>
</dbReference>
<dbReference type="SUPFAM" id="SSF69786">
    <property type="entry name" value="YggU-like"/>
    <property type="match status" value="1"/>
</dbReference>
<evidence type="ECO:0000256" key="1">
    <source>
        <dbReference type="ARBA" id="ARBA00010364"/>
    </source>
</evidence>
<name>A0A832SXU4_PYRHR</name>
<dbReference type="RefSeq" id="WP_048053452.1">
    <property type="nucleotide sequence ID" value="NZ_DUJN01000002.1"/>
</dbReference>
<dbReference type="PANTHER" id="PTHR13420">
    <property type="entry name" value="UPF0235 PROTEIN C15ORF40"/>
    <property type="match status" value="1"/>
</dbReference>
<dbReference type="Pfam" id="PF02594">
    <property type="entry name" value="DUF167"/>
    <property type="match status" value="1"/>
</dbReference>
<dbReference type="InterPro" id="IPR036591">
    <property type="entry name" value="YggU-like_sf"/>
</dbReference>
<dbReference type="AlphaFoldDB" id="A0A832SXU4"/>
<reference evidence="3" key="1">
    <citation type="journal article" date="2020" name="bioRxiv">
        <title>A rank-normalized archaeal taxonomy based on genome phylogeny resolves widespread incomplete and uneven classifications.</title>
        <authorList>
            <person name="Rinke C."/>
            <person name="Chuvochina M."/>
            <person name="Mussig A.J."/>
            <person name="Chaumeil P.-A."/>
            <person name="Waite D.W."/>
            <person name="Whitman W.B."/>
            <person name="Parks D.H."/>
            <person name="Hugenholtz P."/>
        </authorList>
    </citation>
    <scope>NUCLEOTIDE SEQUENCE</scope>
    <source>
        <strain evidence="3">UBA8834</strain>
    </source>
</reference>
<accession>A0A832SXU4</accession>
<sequence>MLKETKDGTIIQVIVRPNSKENKIEGVDNWKNRIRISIKAPPVKGEANKELIKFLSKILGAKVEIIRGETSREKDLLVKGIKLEEVKKRLKL</sequence>
<evidence type="ECO:0000256" key="2">
    <source>
        <dbReference type="HAMAP-Rule" id="MF_00634"/>
    </source>
</evidence>
<dbReference type="PANTHER" id="PTHR13420:SF7">
    <property type="entry name" value="UPF0235 PROTEIN C15ORF40"/>
    <property type="match status" value="1"/>
</dbReference>
<dbReference type="SMART" id="SM01152">
    <property type="entry name" value="DUF167"/>
    <property type="match status" value="1"/>
</dbReference>
<dbReference type="GeneID" id="1442517"/>
<dbReference type="EMBL" id="DUJN01000002">
    <property type="protein sequence ID" value="HII60639.1"/>
    <property type="molecule type" value="Genomic_DNA"/>
</dbReference>